<comment type="caution">
    <text evidence="2">The sequence shown here is derived from an EMBL/GenBank/DDBJ whole genome shotgun (WGS) entry which is preliminary data.</text>
</comment>
<feature type="transmembrane region" description="Helical" evidence="1">
    <location>
        <begin position="21"/>
        <end position="41"/>
    </location>
</feature>
<feature type="transmembrane region" description="Helical" evidence="1">
    <location>
        <begin position="92"/>
        <end position="112"/>
    </location>
</feature>
<dbReference type="EMBL" id="RZNC01000001">
    <property type="protein sequence ID" value="RWZ68115.1"/>
    <property type="molecule type" value="Genomic_DNA"/>
</dbReference>
<sequence>MSAASTSPGGSDGAGRWTPRAVLYLVLAVIGLVGTWTYNVVAILERRDYLGDWFGSGPSVSSLTTDLLVVAIAAVLFMVVEGRRLRMRRVWLFLLAVPLLALAFAFPLFLAFRERALQRGGGDAAS</sequence>
<keyword evidence="3" id="KW-1185">Reference proteome</keyword>
<evidence type="ECO:0000313" key="3">
    <source>
        <dbReference type="Proteomes" id="UP000288603"/>
    </source>
</evidence>
<keyword evidence="1" id="KW-0472">Membrane</keyword>
<keyword evidence="1" id="KW-1133">Transmembrane helix</keyword>
<gene>
    <name evidence="2" type="ORF">ELQ92_02415</name>
</gene>
<name>A0A444QF07_9MICO</name>
<dbReference type="RefSeq" id="WP_128497343.1">
    <property type="nucleotide sequence ID" value="NZ_RZNC01000001.1"/>
</dbReference>
<evidence type="ECO:0000256" key="1">
    <source>
        <dbReference type="SAM" id="Phobius"/>
    </source>
</evidence>
<accession>A0A444QF07</accession>
<protein>
    <submittedName>
        <fullName evidence="2">DUF2834 domain-containing protein</fullName>
    </submittedName>
</protein>
<dbReference type="Proteomes" id="UP000288603">
    <property type="component" value="Unassembled WGS sequence"/>
</dbReference>
<feature type="transmembrane region" description="Helical" evidence="1">
    <location>
        <begin position="61"/>
        <end position="80"/>
    </location>
</feature>
<reference evidence="2 3" key="1">
    <citation type="submission" date="2018-12" db="EMBL/GenBank/DDBJ databases">
        <authorList>
            <person name="Li F."/>
        </authorList>
    </citation>
    <scope>NUCLEOTIDE SEQUENCE [LARGE SCALE GENOMIC DNA]</scope>
    <source>
        <strain evidence="2 3">8H24J-4-2</strain>
    </source>
</reference>
<dbReference type="Pfam" id="PF11196">
    <property type="entry name" value="DUF2834"/>
    <property type="match status" value="1"/>
</dbReference>
<dbReference type="InterPro" id="IPR021362">
    <property type="entry name" value="DUF2834"/>
</dbReference>
<dbReference type="OrthoDB" id="4231743at2"/>
<keyword evidence="1" id="KW-0812">Transmembrane</keyword>
<proteinExistence type="predicted"/>
<evidence type="ECO:0000313" key="2">
    <source>
        <dbReference type="EMBL" id="RWZ68115.1"/>
    </source>
</evidence>
<organism evidence="2 3">
    <name type="scientific">Labedella populi</name>
    <dbReference type="NCBI Taxonomy" id="2498850"/>
    <lineage>
        <taxon>Bacteria</taxon>
        <taxon>Bacillati</taxon>
        <taxon>Actinomycetota</taxon>
        <taxon>Actinomycetes</taxon>
        <taxon>Micrococcales</taxon>
        <taxon>Microbacteriaceae</taxon>
        <taxon>Labedella</taxon>
    </lineage>
</organism>
<dbReference type="AlphaFoldDB" id="A0A444QF07"/>